<dbReference type="Gene3D" id="1.25.40.20">
    <property type="entry name" value="Ankyrin repeat-containing domain"/>
    <property type="match status" value="3"/>
</dbReference>
<dbReference type="Gene3D" id="1.10.238.10">
    <property type="entry name" value="EF-hand"/>
    <property type="match status" value="3"/>
</dbReference>
<keyword evidence="5" id="KW-0175">Coiled coil</keyword>
<organism evidence="9 10">
    <name type="scientific">Symbiodinium natans</name>
    <dbReference type="NCBI Taxonomy" id="878477"/>
    <lineage>
        <taxon>Eukaryota</taxon>
        <taxon>Sar</taxon>
        <taxon>Alveolata</taxon>
        <taxon>Dinophyceae</taxon>
        <taxon>Suessiales</taxon>
        <taxon>Symbiodiniaceae</taxon>
        <taxon>Symbiodinium</taxon>
    </lineage>
</organism>
<evidence type="ECO:0000256" key="6">
    <source>
        <dbReference type="SAM" id="MobiDB-lite"/>
    </source>
</evidence>
<feature type="compositionally biased region" description="Basic and acidic residues" evidence="6">
    <location>
        <begin position="69"/>
        <end position="85"/>
    </location>
</feature>
<evidence type="ECO:0000313" key="10">
    <source>
        <dbReference type="Proteomes" id="UP000604046"/>
    </source>
</evidence>
<feature type="domain" description="EF-hand" evidence="8">
    <location>
        <begin position="548"/>
        <end position="583"/>
    </location>
</feature>
<proteinExistence type="predicted"/>
<dbReference type="Gene3D" id="3.40.50.300">
    <property type="entry name" value="P-loop containing nucleotide triphosphate hydrolases"/>
    <property type="match status" value="1"/>
</dbReference>
<dbReference type="InterPro" id="IPR027417">
    <property type="entry name" value="P-loop_NTPase"/>
</dbReference>
<dbReference type="InterPro" id="IPR011992">
    <property type="entry name" value="EF-hand-dom_pair"/>
</dbReference>
<dbReference type="CDD" id="cd00051">
    <property type="entry name" value="EFh"/>
    <property type="match status" value="2"/>
</dbReference>
<dbReference type="Proteomes" id="UP000604046">
    <property type="component" value="Unassembled WGS sequence"/>
</dbReference>
<dbReference type="SUPFAM" id="SSF47473">
    <property type="entry name" value="EF-hand"/>
    <property type="match status" value="2"/>
</dbReference>
<dbReference type="InterPro" id="IPR002110">
    <property type="entry name" value="Ankyrin_rpt"/>
</dbReference>
<feature type="repeat" description="ANK" evidence="4">
    <location>
        <begin position="1406"/>
        <end position="1438"/>
    </location>
</feature>
<dbReference type="GO" id="GO:0005509">
    <property type="term" value="F:calcium ion binding"/>
    <property type="evidence" value="ECO:0007669"/>
    <property type="project" value="InterPro"/>
</dbReference>
<feature type="chain" id="PRO_5032990331" description="EF-hand domain-containing protein" evidence="7">
    <location>
        <begin position="21"/>
        <end position="1468"/>
    </location>
</feature>
<dbReference type="Pfam" id="PF00023">
    <property type="entry name" value="Ank"/>
    <property type="match status" value="1"/>
</dbReference>
<dbReference type="Pfam" id="PF13499">
    <property type="entry name" value="EF-hand_7"/>
    <property type="match status" value="2"/>
</dbReference>
<evidence type="ECO:0000256" key="5">
    <source>
        <dbReference type="SAM" id="Coils"/>
    </source>
</evidence>
<feature type="region of interest" description="Disordered" evidence="6">
    <location>
        <begin position="854"/>
        <end position="875"/>
    </location>
</feature>
<evidence type="ECO:0000259" key="8">
    <source>
        <dbReference type="PROSITE" id="PS50222"/>
    </source>
</evidence>
<evidence type="ECO:0000256" key="3">
    <source>
        <dbReference type="ARBA" id="ARBA00023043"/>
    </source>
</evidence>
<feature type="region of interest" description="Disordered" evidence="6">
    <location>
        <begin position="51"/>
        <end position="89"/>
    </location>
</feature>
<evidence type="ECO:0000256" key="1">
    <source>
        <dbReference type="ARBA" id="ARBA00022737"/>
    </source>
</evidence>
<dbReference type="PROSITE" id="PS50088">
    <property type="entry name" value="ANK_REPEAT"/>
    <property type="match status" value="1"/>
</dbReference>
<feature type="signal peptide" evidence="7">
    <location>
        <begin position="1"/>
        <end position="20"/>
    </location>
</feature>
<dbReference type="PROSITE" id="PS00018">
    <property type="entry name" value="EF_HAND_1"/>
    <property type="match status" value="5"/>
</dbReference>
<keyword evidence="10" id="KW-1185">Reference proteome</keyword>
<dbReference type="Gene3D" id="1.20.5.2050">
    <property type="match status" value="1"/>
</dbReference>
<evidence type="ECO:0000256" key="7">
    <source>
        <dbReference type="SAM" id="SignalP"/>
    </source>
</evidence>
<evidence type="ECO:0000313" key="9">
    <source>
        <dbReference type="EMBL" id="CAE7562403.1"/>
    </source>
</evidence>
<dbReference type="EMBL" id="CAJNDS010002674">
    <property type="protein sequence ID" value="CAE7562403.1"/>
    <property type="molecule type" value="Genomic_DNA"/>
</dbReference>
<feature type="coiled-coil region" evidence="5">
    <location>
        <begin position="455"/>
        <end position="482"/>
    </location>
</feature>
<dbReference type="SUPFAM" id="SSF48403">
    <property type="entry name" value="Ankyrin repeat"/>
    <property type="match status" value="1"/>
</dbReference>
<keyword evidence="3 4" id="KW-0040">ANK repeat</keyword>
<feature type="domain" description="EF-hand" evidence="8">
    <location>
        <begin position="353"/>
        <end position="384"/>
    </location>
</feature>
<dbReference type="Pfam" id="PF13637">
    <property type="entry name" value="Ank_4"/>
    <property type="match status" value="1"/>
</dbReference>
<keyword evidence="1" id="KW-0677">Repeat</keyword>
<dbReference type="InterPro" id="IPR018247">
    <property type="entry name" value="EF_Hand_1_Ca_BS"/>
</dbReference>
<dbReference type="PANTHER" id="PTHR24171">
    <property type="entry name" value="ANKYRIN REPEAT DOMAIN-CONTAINING PROTEIN 39-RELATED"/>
    <property type="match status" value="1"/>
</dbReference>
<name>A0A812UDI8_9DINO</name>
<dbReference type="PANTHER" id="PTHR24171:SF8">
    <property type="entry name" value="BRCA1-ASSOCIATED RING DOMAIN PROTEIN 1"/>
    <property type="match status" value="1"/>
</dbReference>
<dbReference type="SMART" id="SM00054">
    <property type="entry name" value="EFh"/>
    <property type="match status" value="6"/>
</dbReference>
<dbReference type="PRINTS" id="PR01415">
    <property type="entry name" value="ANKYRIN"/>
</dbReference>
<dbReference type="GO" id="GO:0085020">
    <property type="term" value="P:protein K6-linked ubiquitination"/>
    <property type="evidence" value="ECO:0007669"/>
    <property type="project" value="TreeGrafter"/>
</dbReference>
<keyword evidence="2" id="KW-0106">Calcium</keyword>
<dbReference type="InterPro" id="IPR002048">
    <property type="entry name" value="EF_hand_dom"/>
</dbReference>
<keyword evidence="7" id="KW-0732">Signal</keyword>
<dbReference type="SMART" id="SM00248">
    <property type="entry name" value="ANK"/>
    <property type="match status" value="3"/>
</dbReference>
<feature type="region of interest" description="Disordered" evidence="6">
    <location>
        <begin position="1262"/>
        <end position="1284"/>
    </location>
</feature>
<sequence>MADTWPKALLLWVSLPLLLCERAIELHDLRTDRHTSAAESLADLAQGEQGERAFGTEASPRSFLQTGSERGRRARDPDHDAPDPEEKFDDDIGVAILQLPEVPATMYRKLKAELASNGPVETSVQETDAAGDETMKDAEEWRETEKELQQATEDLGKASHKAITAGAEGLAVRCVAEKAAASTDDQMTSACEELEKEQEDREDGARCYAFVSDNNCADPTQCQGPWICCGEDGQWREDKNIKCVPAKASQDKFVLLRNEVEEDLKHFGLMDSNCLKQLWKKLDANGNNVVSLAEIDNLVVDMVKASIWPEWVNNKDAIRRAYEKTIKLDGDGDDWVEKEEFHSLLLNLFWFGHVHRIFEEIDTSHDGRINLDEFTAGMAQLDIHLSPEEARKEYSTIDIDHGGMILFTEFCAYIRRRIHPDHNPAFDADIVSKDRSNDTLRKKHGDRATHGHFVNKKTLADFDKLEKELKEVLKANDQTQLKKMWKRLDFNGNNIVSLAEVGKMVNEQYPVLNHQPALMRAFKATLQGGNGDEWVQKSEFKMLLGNLFYFNKLYWLFDQVDEDHDRRMTLKEFQWCMSVCGIKMSQAKSEAEFKKIDLNGGGIVLFDEFCRYFTDKHCPEAMKVSLLRVLVSPWSHKWVEAETQRCQELVSQTGCMIGFDVPMFVCPDIAGSRVQALLVTQRNIHRAPGLPWTIYHPHIQEPEHTEKLQGETKGLARYIPKNYRHQQFIESVRSGEYLGPDWPYNLLSSVFWKERRYNASYNPVPPDMSVLPGILFFPRLNVWCVEWWEQDKQRFRWFRANYGFMRAKQHAEDFRRSLIEAGRIDNCRTDREIRIQQLARIEAKKLRTKKFSNKDARRLGNSGSKQGPPRAARRDYQKRGRLPITLRSYPCATELPALIAFAKFVLAKSIKLRDITTELNDCVYTSGKYPLLVDTTGQACQFLKYRGRYLSILKKGDFEKDNLRKALVQALHNGAWLVLDFDKLDCDLQSYFDKDSFPETVLSPHELFLEENYTPLLRPTDEFAAKVTYEHQAALAEGAFQDRTKCHAPERVADVNKKFDPKDAFRFVLATKQEESPASLANKMVLLKVDVSESEVKENAGRWAGREQPKKEKSKEQIKMDEELLEFAFDGELQEVQKLLDKSADPMAKDGRGNTALSEAAVQGHLEVVKCLLVLASVRGRPSGVIRMQQALFEPQEPDLAKRVKYMSSSESECGVQAVAQLLLEHGSDPRTKDRHGELPYDMASNDETRAALEAWDASKTDTLKEERSKAVDAEDEKNVRNEEERLQLARRKKTAKLCELTEPGPEGAAGNMHTEVTECDVLGVFGSIWKQSEKDALELELLDLDRKEVATYRDDRGNSILHLAAAHGLAGMVFASRGCGVSATFSDTVSRSPGNCFAANPRDSKGWTPVAVAAFHGHKKICQVLMAKKADPQIENAYRKDAFAVAKDDEIKETLKCLRPGTFVSET</sequence>
<evidence type="ECO:0000256" key="2">
    <source>
        <dbReference type="ARBA" id="ARBA00022837"/>
    </source>
</evidence>
<protein>
    <recommendedName>
        <fullName evidence="8">EF-hand domain-containing protein</fullName>
    </recommendedName>
</protein>
<dbReference type="OrthoDB" id="430533at2759"/>
<evidence type="ECO:0000256" key="4">
    <source>
        <dbReference type="PROSITE-ProRule" id="PRU00023"/>
    </source>
</evidence>
<feature type="domain" description="EF-hand" evidence="8">
    <location>
        <begin position="476"/>
        <end position="511"/>
    </location>
</feature>
<feature type="domain" description="EF-hand" evidence="8">
    <location>
        <begin position="584"/>
        <end position="619"/>
    </location>
</feature>
<dbReference type="GO" id="GO:0004842">
    <property type="term" value="F:ubiquitin-protein transferase activity"/>
    <property type="evidence" value="ECO:0007669"/>
    <property type="project" value="TreeGrafter"/>
</dbReference>
<gene>
    <name evidence="9" type="ORF">SNAT2548_LOCUS31761</name>
</gene>
<accession>A0A812UDI8</accession>
<reference evidence="9" key="1">
    <citation type="submission" date="2021-02" db="EMBL/GenBank/DDBJ databases">
        <authorList>
            <person name="Dougan E. K."/>
            <person name="Rhodes N."/>
            <person name="Thang M."/>
            <person name="Chan C."/>
        </authorList>
    </citation>
    <scope>NUCLEOTIDE SEQUENCE</scope>
</reference>
<dbReference type="PROSITE" id="PS50222">
    <property type="entry name" value="EF_HAND_2"/>
    <property type="match status" value="5"/>
</dbReference>
<comment type="caution">
    <text evidence="9">The sequence shown here is derived from an EMBL/GenBank/DDBJ whole genome shotgun (WGS) entry which is preliminary data.</text>
</comment>
<feature type="domain" description="EF-hand" evidence="8">
    <location>
        <begin position="270"/>
        <end position="305"/>
    </location>
</feature>
<dbReference type="InterPro" id="IPR036770">
    <property type="entry name" value="Ankyrin_rpt-contain_sf"/>
</dbReference>